<feature type="compositionally biased region" description="Polar residues" evidence="1">
    <location>
        <begin position="915"/>
        <end position="931"/>
    </location>
</feature>
<feature type="compositionally biased region" description="Low complexity" evidence="1">
    <location>
        <begin position="188"/>
        <end position="210"/>
    </location>
</feature>
<feature type="compositionally biased region" description="Low complexity" evidence="1">
    <location>
        <begin position="66"/>
        <end position="108"/>
    </location>
</feature>
<feature type="compositionally biased region" description="Polar residues" evidence="1">
    <location>
        <begin position="270"/>
        <end position="282"/>
    </location>
</feature>
<feature type="compositionally biased region" description="Basic and acidic residues" evidence="1">
    <location>
        <begin position="621"/>
        <end position="646"/>
    </location>
</feature>
<feature type="compositionally biased region" description="Polar residues" evidence="1">
    <location>
        <begin position="351"/>
        <end position="375"/>
    </location>
</feature>
<feature type="compositionally biased region" description="Low complexity" evidence="1">
    <location>
        <begin position="1030"/>
        <end position="1039"/>
    </location>
</feature>
<dbReference type="STRING" id="200324.A0A2N5VIP4"/>
<dbReference type="Proteomes" id="UP000235388">
    <property type="component" value="Unassembled WGS sequence"/>
</dbReference>
<feature type="compositionally biased region" description="Polar residues" evidence="1">
    <location>
        <begin position="178"/>
        <end position="187"/>
    </location>
</feature>
<feature type="region of interest" description="Disordered" evidence="1">
    <location>
        <begin position="1321"/>
        <end position="1353"/>
    </location>
</feature>
<feature type="compositionally biased region" description="Polar residues" evidence="1">
    <location>
        <begin position="467"/>
        <end position="484"/>
    </location>
</feature>
<feature type="region of interest" description="Disordered" evidence="1">
    <location>
        <begin position="1017"/>
        <end position="1092"/>
    </location>
</feature>
<feature type="compositionally biased region" description="Low complexity" evidence="1">
    <location>
        <begin position="943"/>
        <end position="963"/>
    </location>
</feature>
<dbReference type="Gene3D" id="3.40.50.10190">
    <property type="entry name" value="BRCT domain"/>
    <property type="match status" value="1"/>
</dbReference>
<proteinExistence type="predicted"/>
<feature type="compositionally biased region" description="Low complexity" evidence="1">
    <location>
        <begin position="1058"/>
        <end position="1077"/>
    </location>
</feature>
<dbReference type="EMBL" id="PGCJ01000093">
    <property type="protein sequence ID" value="PLW49868.1"/>
    <property type="molecule type" value="Genomic_DNA"/>
</dbReference>
<feature type="compositionally biased region" description="Polar residues" evidence="1">
    <location>
        <begin position="964"/>
        <end position="978"/>
    </location>
</feature>
<feature type="region of interest" description="Disordered" evidence="1">
    <location>
        <begin position="915"/>
        <end position="978"/>
    </location>
</feature>
<dbReference type="PANTHER" id="PTHR14625">
    <property type="entry name" value="MICROCEPHALIN"/>
    <property type="match status" value="1"/>
</dbReference>
<feature type="compositionally biased region" description="Polar residues" evidence="1">
    <location>
        <begin position="667"/>
        <end position="677"/>
    </location>
</feature>
<gene>
    <name evidence="2" type="ORF">PCANC_07116</name>
</gene>
<accession>A0A2N5VIP4</accession>
<protein>
    <recommendedName>
        <fullName evidence="4">BRCT domain-containing protein</fullName>
    </recommendedName>
</protein>
<keyword evidence="3" id="KW-1185">Reference proteome</keyword>
<reference evidence="2 3" key="1">
    <citation type="submission" date="2017-11" db="EMBL/GenBank/DDBJ databases">
        <title>De novo assembly and phasing of dikaryotic genomes from two isolates of Puccinia coronata f. sp. avenae, the causal agent of oat crown rust.</title>
        <authorList>
            <person name="Miller M.E."/>
            <person name="Zhang Y."/>
            <person name="Omidvar V."/>
            <person name="Sperschneider J."/>
            <person name="Schwessinger B."/>
            <person name="Raley C."/>
            <person name="Palmer J.M."/>
            <person name="Garnica D."/>
            <person name="Upadhyaya N."/>
            <person name="Rathjen J."/>
            <person name="Taylor J.M."/>
            <person name="Park R.F."/>
            <person name="Dodds P.N."/>
            <person name="Hirsch C.D."/>
            <person name="Kianian S.F."/>
            <person name="Figueroa M."/>
        </authorList>
    </citation>
    <scope>NUCLEOTIDE SEQUENCE [LARGE SCALE GENOMIC DNA]</scope>
    <source>
        <strain evidence="2">12NC29</strain>
    </source>
</reference>
<dbReference type="InterPro" id="IPR036420">
    <property type="entry name" value="BRCT_dom_sf"/>
</dbReference>
<dbReference type="InterPro" id="IPR022047">
    <property type="entry name" value="Microcephalin-like"/>
</dbReference>
<feature type="region of interest" description="Disordered" evidence="1">
    <location>
        <begin position="1251"/>
        <end position="1273"/>
    </location>
</feature>
<dbReference type="CDD" id="cd17716">
    <property type="entry name" value="BRCT_microcephalin_rpt1"/>
    <property type="match status" value="1"/>
</dbReference>
<comment type="caution">
    <text evidence="2">The sequence shown here is derived from an EMBL/GenBank/DDBJ whole genome shotgun (WGS) entry which is preliminary data.</text>
</comment>
<dbReference type="PANTHER" id="PTHR14625:SF3">
    <property type="entry name" value="MICROCEPHALIN"/>
    <property type="match status" value="1"/>
</dbReference>
<feature type="compositionally biased region" description="Low complexity" evidence="1">
    <location>
        <begin position="217"/>
        <end position="237"/>
    </location>
</feature>
<feature type="region of interest" description="Disordered" evidence="1">
    <location>
        <begin position="780"/>
        <end position="799"/>
    </location>
</feature>
<feature type="region of interest" description="Disordered" evidence="1">
    <location>
        <begin position="421"/>
        <end position="731"/>
    </location>
</feature>
<sequence length="1382" mass="147308">MTRLTRTRSAFKISQDHGEEQTNEPEPEPEPEPKQPSRPIRMIKTRSMSSNPAVAFGGHIPPKQPTKTTKTTATTTTTTKTTNTTRGRPNTSKSITHSHSTQQTNQTDTIEDRRPTVRQKTNPRSKASAKITPVVVIETPAENHLPETRPTLSPKADPTHSQSSPRPVVVIPSLSPPIASTSSQTLPTTATAVISSIPSSSSSHPTIPAPRLLGAESSSNPSASCSSSSGIPPADASAPPPHSHLPRLIPTTKVNHKDRPRKRLFEDVDNSSNDIFSFLDQQPRNKKLTKPAIRQVFKPSQPTFLKNTRFTSETETDKNKHRLLASNKLLAGAQPQPKKLKKTHLLPTPTSLESQPSGILSDTKKLTNPPSQPLNIPSALTAAKPKENGDLSTHTSATPIPSTIDQLAPTLQHEQAITSQASHPPLPVEPTPPADTSPDPVSAELLTPVKRAFEATSVQPFPPALSPSIQPASSLEPASTQTEEISADAIDFLSPKKNDKKSPQPLSDVQEADSQADATQAALADSPSDPQKICSTDDPMSTAIVTESQDVCSKQDGDYDSLPASNEQAAVEHHDDPIMEPSVEIQVPSDDASHPAGPSSPQNVTSEKGGDSLPASNDQTVVERHHDQAVVEHHHDQAVAERHDDPTEPSVEMQAPSDDSSHLGGPSSPQNIISEQGGSPDAPPDSFTPTSITPPKETLTVESSNELMEPLVDSNQATSSAACQDTVPPPIRAETPEAMVQAESTTPKPSPKLIPTRTSPIKYPTLPTSIPIMNPQPSALSEVSPAPVTTNQGSTSQSLIEQAAKRPSMLPRKALKPSMGTSQPLTFNVIPSLDAIIENSPEKKPVRDALSAASLNRQRGFGAPSRMFLGGGMKARADGIFSRPALNPHVYSSTTSGANGIKLSREFFKSEQPIQTKGIQEQENQGKSTTENTHDEDDASVDTSITSIATHQSSSSNSSVTTSNGETHPPQFSGNISIDTQDRLLKLQNMLTRMNRSENASGDASRRSRYKEYEVPLKDEQTNHAGSHATTTTTTSLSTRTRRRSSSVPLNYAEDNLSRSTSRAHQSSARSQAAKAAGPSGPRRVSNILPSVRPEVEAAAGLPRTGRAAGLSASVSASDSNPTPAAVTRAEKLKKPPAPLKDVVAFVDVRTAEGDDAGKIFVEMLKGLGAKVLARLIFPLTHIIFKAGKPSTMERYMLHPRPKPELVGIGWVVRCREIVGRADEVPYRIEMGSAQGQPLASADSIRHVHAGRPSLGPSTIAAHPASNTASNRRKSMEPKALSLLNSGLQLVHTAAAAASSNDFSSPGANPLSRSCIAQPMTATGTHHEPSTCPGSTAAESAKQDEAMAQSLEKARRKSLQFLPKVGSPLANKVFLPEDHPSV</sequence>
<feature type="region of interest" description="Disordered" evidence="1">
    <location>
        <begin position="1"/>
        <end position="291"/>
    </location>
</feature>
<evidence type="ECO:0008006" key="4">
    <source>
        <dbReference type="Google" id="ProtNLM"/>
    </source>
</evidence>
<dbReference type="GO" id="GO:0000278">
    <property type="term" value="P:mitotic cell cycle"/>
    <property type="evidence" value="ECO:0007669"/>
    <property type="project" value="TreeGrafter"/>
</dbReference>
<name>A0A2N5VIP4_9BASI</name>
<feature type="compositionally biased region" description="Low complexity" evidence="1">
    <location>
        <begin position="161"/>
        <end position="177"/>
    </location>
</feature>
<feature type="compositionally biased region" description="Pro residues" evidence="1">
    <location>
        <begin position="424"/>
        <end position="435"/>
    </location>
</feature>
<feature type="region of interest" description="Disordered" evidence="1">
    <location>
        <begin position="329"/>
        <end position="378"/>
    </location>
</feature>
<organism evidence="2 3">
    <name type="scientific">Puccinia coronata f. sp. avenae</name>
    <dbReference type="NCBI Taxonomy" id="200324"/>
    <lineage>
        <taxon>Eukaryota</taxon>
        <taxon>Fungi</taxon>
        <taxon>Dikarya</taxon>
        <taxon>Basidiomycota</taxon>
        <taxon>Pucciniomycotina</taxon>
        <taxon>Pucciniomycetes</taxon>
        <taxon>Pucciniales</taxon>
        <taxon>Pucciniaceae</taxon>
        <taxon>Puccinia</taxon>
    </lineage>
</organism>
<dbReference type="OrthoDB" id="2502783at2759"/>
<feature type="compositionally biased region" description="Polar residues" evidence="1">
    <location>
        <begin position="504"/>
        <end position="518"/>
    </location>
</feature>
<feature type="compositionally biased region" description="Polar residues" evidence="1">
    <location>
        <begin position="543"/>
        <end position="552"/>
    </location>
</feature>
<feature type="compositionally biased region" description="Polar residues" evidence="1">
    <location>
        <begin position="713"/>
        <end position="723"/>
    </location>
</feature>
<feature type="compositionally biased region" description="Acidic residues" evidence="1">
    <location>
        <begin position="21"/>
        <end position="30"/>
    </location>
</feature>
<evidence type="ECO:0000256" key="1">
    <source>
        <dbReference type="SAM" id="MobiDB-lite"/>
    </source>
</evidence>
<evidence type="ECO:0000313" key="3">
    <source>
        <dbReference type="Proteomes" id="UP000235388"/>
    </source>
</evidence>
<evidence type="ECO:0000313" key="2">
    <source>
        <dbReference type="EMBL" id="PLW49868.1"/>
    </source>
</evidence>